<feature type="domain" description="NAD glycohydrolase translocation F5/8 type C" evidence="3">
    <location>
        <begin position="213"/>
        <end position="338"/>
    </location>
</feature>
<dbReference type="RefSeq" id="WP_255891297.1">
    <property type="nucleotide sequence ID" value="NZ_JAFMZM010000004.1"/>
</dbReference>
<feature type="compositionally biased region" description="Acidic residues" evidence="1">
    <location>
        <begin position="170"/>
        <end position="180"/>
    </location>
</feature>
<organism evidence="4 5">
    <name type="scientific">Nocardioides astragali</name>
    <dbReference type="NCBI Taxonomy" id="1776736"/>
    <lineage>
        <taxon>Bacteria</taxon>
        <taxon>Bacillati</taxon>
        <taxon>Actinomycetota</taxon>
        <taxon>Actinomycetes</taxon>
        <taxon>Propionibacteriales</taxon>
        <taxon>Nocardioidaceae</taxon>
        <taxon>Nocardioides</taxon>
    </lineage>
</organism>
<dbReference type="NCBIfam" id="NF047619">
    <property type="entry name" value="NADase_discoid"/>
    <property type="match status" value="1"/>
</dbReference>
<evidence type="ECO:0000256" key="2">
    <source>
        <dbReference type="SAM" id="Phobius"/>
    </source>
</evidence>
<gene>
    <name evidence="4" type="ORF">ACFQO6_21750</name>
</gene>
<keyword evidence="2" id="KW-0812">Transmembrane</keyword>
<dbReference type="InterPro" id="IPR008979">
    <property type="entry name" value="Galactose-bd-like_sf"/>
</dbReference>
<feature type="region of interest" description="Disordered" evidence="1">
    <location>
        <begin position="149"/>
        <end position="185"/>
    </location>
</feature>
<evidence type="ECO:0000256" key="1">
    <source>
        <dbReference type="SAM" id="MobiDB-lite"/>
    </source>
</evidence>
<evidence type="ECO:0000313" key="5">
    <source>
        <dbReference type="Proteomes" id="UP001596524"/>
    </source>
</evidence>
<dbReference type="EMBL" id="JBHTCH010000028">
    <property type="protein sequence ID" value="MFC7362910.1"/>
    <property type="molecule type" value="Genomic_DNA"/>
</dbReference>
<feature type="region of interest" description="Disordered" evidence="1">
    <location>
        <begin position="31"/>
        <end position="97"/>
    </location>
</feature>
<evidence type="ECO:0000259" key="3">
    <source>
        <dbReference type="Pfam" id="PF25302"/>
    </source>
</evidence>
<keyword evidence="2" id="KW-0472">Membrane</keyword>
<accession>A0ABW2NAJ6</accession>
<sequence>MDTCVLCGAELGVGRFCLNCGHPIGQPAPAPVVTTPDAHHPAPAATRAAPPAATPEPMALPVQAADPTPVPVPDPRAETATATQPVVPPPQEPDWDPQLDLLPYEEVDELESDDPVTGQAWIGWVVGAVLLVVVVVVLLRVLGTDGEDEIATEPTTSESSAPAPEKGSESSEETAPETSEEPQGVGKRINLATGAAFDVPATAPPTTDFDGNLVAYEGAQMHDGNPSTTWRMAGDASGQTITITLAQPGVVQRVGLINGYAKQVAGVDWYPNNRRILAVTWGFEDGTTVEQTFAERPDLQLLKVPPVRTGTVTLTIGSVTPPGSGTLGRDYTAISEVSIIGQRAG</sequence>
<dbReference type="Gene3D" id="2.60.120.260">
    <property type="entry name" value="Galactose-binding domain-like"/>
    <property type="match status" value="1"/>
</dbReference>
<dbReference type="InterPro" id="IPR057561">
    <property type="entry name" value="NADase_transloc"/>
</dbReference>
<evidence type="ECO:0000313" key="4">
    <source>
        <dbReference type="EMBL" id="MFC7362910.1"/>
    </source>
</evidence>
<dbReference type="Pfam" id="PF25302">
    <property type="entry name" value="NADase_transloc"/>
    <property type="match status" value="1"/>
</dbReference>
<dbReference type="Proteomes" id="UP001596524">
    <property type="component" value="Unassembled WGS sequence"/>
</dbReference>
<feature type="compositionally biased region" description="Low complexity" evidence="1">
    <location>
        <begin position="31"/>
        <end position="67"/>
    </location>
</feature>
<protein>
    <recommendedName>
        <fullName evidence="3">NAD glycohydrolase translocation F5/8 type C domain-containing protein</fullName>
    </recommendedName>
</protein>
<name>A0ABW2NAJ6_9ACTN</name>
<keyword evidence="2" id="KW-1133">Transmembrane helix</keyword>
<feature type="transmembrane region" description="Helical" evidence="2">
    <location>
        <begin position="121"/>
        <end position="142"/>
    </location>
</feature>
<keyword evidence="5" id="KW-1185">Reference proteome</keyword>
<reference evidence="5" key="1">
    <citation type="journal article" date="2019" name="Int. J. Syst. Evol. Microbiol.">
        <title>The Global Catalogue of Microorganisms (GCM) 10K type strain sequencing project: providing services to taxonomists for standard genome sequencing and annotation.</title>
        <authorList>
            <consortium name="The Broad Institute Genomics Platform"/>
            <consortium name="The Broad Institute Genome Sequencing Center for Infectious Disease"/>
            <person name="Wu L."/>
            <person name="Ma J."/>
        </authorList>
    </citation>
    <scope>NUCLEOTIDE SEQUENCE [LARGE SCALE GENOMIC DNA]</scope>
    <source>
        <strain evidence="5">FCH27</strain>
    </source>
</reference>
<dbReference type="SUPFAM" id="SSF49785">
    <property type="entry name" value="Galactose-binding domain-like"/>
    <property type="match status" value="1"/>
</dbReference>
<proteinExistence type="predicted"/>
<comment type="caution">
    <text evidence="4">The sequence shown here is derived from an EMBL/GenBank/DDBJ whole genome shotgun (WGS) entry which is preliminary data.</text>
</comment>